<feature type="transmembrane region" description="Helical" evidence="1">
    <location>
        <begin position="138"/>
        <end position="163"/>
    </location>
</feature>
<keyword evidence="1" id="KW-0472">Membrane</keyword>
<sequence length="246" mass="25789">MTTISAAENRDSWAATAEHALRRLAAVTWAGALLGLLVGGVGSRLAMLLLARLNPEATGVISDDGFRMGQLTADTLNLLVVTTFIGVFGGGIYFVLRGLMIGPRWFQVLSISVGPAVVAGASIVHVDGVDFTTLEPAWLAIAMFVLIPGVYAALLTVVAERWLAPGGGFMTAPTWLALAPLVLWSPLLPFLGALLVGMVVLAAVRRTHGGGVLLRHPAWPWLLRAALAALFAVALAGLIRDATILL</sequence>
<feature type="transmembrane region" description="Helical" evidence="1">
    <location>
        <begin position="108"/>
        <end position="126"/>
    </location>
</feature>
<evidence type="ECO:0000313" key="3">
    <source>
        <dbReference type="Proteomes" id="UP000754710"/>
    </source>
</evidence>
<proteinExistence type="predicted"/>
<keyword evidence="1" id="KW-1133">Transmembrane helix</keyword>
<organism evidence="2 3">
    <name type="scientific">Nocardioides jiangsuensis</name>
    <dbReference type="NCBI Taxonomy" id="2866161"/>
    <lineage>
        <taxon>Bacteria</taxon>
        <taxon>Bacillati</taxon>
        <taxon>Actinomycetota</taxon>
        <taxon>Actinomycetes</taxon>
        <taxon>Propionibacteriales</taxon>
        <taxon>Nocardioidaceae</taxon>
        <taxon>Nocardioides</taxon>
    </lineage>
</organism>
<evidence type="ECO:0000256" key="1">
    <source>
        <dbReference type="SAM" id="Phobius"/>
    </source>
</evidence>
<comment type="caution">
    <text evidence="2">The sequence shown here is derived from an EMBL/GenBank/DDBJ whole genome shotgun (WGS) entry which is preliminary data.</text>
</comment>
<feature type="transmembrane region" description="Helical" evidence="1">
    <location>
        <begin position="24"/>
        <end position="46"/>
    </location>
</feature>
<dbReference type="Proteomes" id="UP000754710">
    <property type="component" value="Unassembled WGS sequence"/>
</dbReference>
<reference evidence="2 3" key="1">
    <citation type="submission" date="2021-08" db="EMBL/GenBank/DDBJ databases">
        <title>Nocardioides bacterium WL0053 sp. nov., isolated from the sediment.</title>
        <authorList>
            <person name="Wang L."/>
            <person name="Zhang D."/>
            <person name="Zhang A."/>
        </authorList>
    </citation>
    <scope>NUCLEOTIDE SEQUENCE [LARGE SCALE GENOMIC DNA]</scope>
    <source>
        <strain evidence="2 3">WL0053</strain>
    </source>
</reference>
<evidence type="ECO:0000313" key="2">
    <source>
        <dbReference type="EMBL" id="MBY9076882.1"/>
    </source>
</evidence>
<name>A0ABS7RTA7_9ACTN</name>
<dbReference type="RefSeq" id="WP_221026657.1">
    <property type="nucleotide sequence ID" value="NZ_JAIEZQ010000003.1"/>
</dbReference>
<keyword evidence="1" id="KW-0812">Transmembrane</keyword>
<gene>
    <name evidence="2" type="ORF">K1X13_18790</name>
</gene>
<feature type="transmembrane region" description="Helical" evidence="1">
    <location>
        <begin position="175"/>
        <end position="201"/>
    </location>
</feature>
<feature type="transmembrane region" description="Helical" evidence="1">
    <location>
        <begin position="221"/>
        <end position="239"/>
    </location>
</feature>
<feature type="transmembrane region" description="Helical" evidence="1">
    <location>
        <begin position="76"/>
        <end position="96"/>
    </location>
</feature>
<protein>
    <submittedName>
        <fullName evidence="2">Uncharacterized protein</fullName>
    </submittedName>
</protein>
<dbReference type="EMBL" id="JAIEZQ010000003">
    <property type="protein sequence ID" value="MBY9076882.1"/>
    <property type="molecule type" value="Genomic_DNA"/>
</dbReference>
<accession>A0ABS7RTA7</accession>
<keyword evidence="3" id="KW-1185">Reference proteome</keyword>